<dbReference type="OrthoDB" id="6612291at2759"/>
<dbReference type="GO" id="GO:0008270">
    <property type="term" value="F:zinc ion binding"/>
    <property type="evidence" value="ECO:0007669"/>
    <property type="project" value="InterPro"/>
</dbReference>
<dbReference type="Gene3D" id="4.10.240.10">
    <property type="entry name" value="Zn(2)-C6 fungal-type DNA-binding domain"/>
    <property type="match status" value="1"/>
</dbReference>
<proteinExistence type="predicted"/>
<evidence type="ECO:0000313" key="6">
    <source>
        <dbReference type="EMBL" id="EXU97005.1"/>
    </source>
</evidence>
<feature type="region of interest" description="Disordered" evidence="4">
    <location>
        <begin position="68"/>
        <end position="97"/>
    </location>
</feature>
<dbReference type="Pfam" id="PF04082">
    <property type="entry name" value="Fungal_trans"/>
    <property type="match status" value="1"/>
</dbReference>
<gene>
    <name evidence="6" type="ORF">X797_009923</name>
</gene>
<keyword evidence="2" id="KW-0479">Metal-binding</keyword>
<evidence type="ECO:0000259" key="5">
    <source>
        <dbReference type="PROSITE" id="PS50048"/>
    </source>
</evidence>
<keyword evidence="3" id="KW-0539">Nucleus</keyword>
<comment type="caution">
    <text evidence="6">The sequence shown here is derived from an EMBL/GenBank/DDBJ whole genome shotgun (WGS) entry which is preliminary data.</text>
</comment>
<dbReference type="CDD" id="cd12148">
    <property type="entry name" value="fungal_TF_MHR"/>
    <property type="match status" value="1"/>
</dbReference>
<dbReference type="PROSITE" id="PS00463">
    <property type="entry name" value="ZN2_CY6_FUNGAL_1"/>
    <property type="match status" value="1"/>
</dbReference>
<dbReference type="eggNOG" id="ENOG502SI1U">
    <property type="taxonomic scope" value="Eukaryota"/>
</dbReference>
<dbReference type="SMART" id="SM00906">
    <property type="entry name" value="Fungal_trans"/>
    <property type="match status" value="1"/>
</dbReference>
<evidence type="ECO:0000256" key="4">
    <source>
        <dbReference type="SAM" id="MobiDB-lite"/>
    </source>
</evidence>
<reference evidence="6 7" key="1">
    <citation type="submission" date="2014-02" db="EMBL/GenBank/DDBJ databases">
        <title>The genome sequence of the entomopathogenic fungus Metarhizium robertsii ARSEF 2575.</title>
        <authorList>
            <person name="Giuliano Garisto Donzelli B."/>
            <person name="Roe B.A."/>
            <person name="Macmil S.L."/>
            <person name="Krasnoff S.B."/>
            <person name="Gibson D.M."/>
        </authorList>
    </citation>
    <scope>NUCLEOTIDE SEQUENCE [LARGE SCALE GENOMIC DNA]</scope>
    <source>
        <strain evidence="6 7">ARSEF 2575</strain>
    </source>
</reference>
<dbReference type="GO" id="GO:0006351">
    <property type="term" value="P:DNA-templated transcription"/>
    <property type="evidence" value="ECO:0007669"/>
    <property type="project" value="InterPro"/>
</dbReference>
<name>A0A0A1UQ41_9HYPO</name>
<dbReference type="GO" id="GO:0005634">
    <property type="term" value="C:nucleus"/>
    <property type="evidence" value="ECO:0007669"/>
    <property type="project" value="UniProtKB-SubCell"/>
</dbReference>
<evidence type="ECO:0000256" key="3">
    <source>
        <dbReference type="ARBA" id="ARBA00023242"/>
    </source>
</evidence>
<evidence type="ECO:0000256" key="1">
    <source>
        <dbReference type="ARBA" id="ARBA00004123"/>
    </source>
</evidence>
<evidence type="ECO:0000256" key="2">
    <source>
        <dbReference type="ARBA" id="ARBA00022723"/>
    </source>
</evidence>
<dbReference type="Proteomes" id="UP000030151">
    <property type="component" value="Unassembled WGS sequence"/>
</dbReference>
<dbReference type="SMART" id="SM00066">
    <property type="entry name" value="GAL4"/>
    <property type="match status" value="1"/>
</dbReference>
<dbReference type="HOGENOM" id="CLU_013296_1_1_1"/>
<feature type="region of interest" description="Disordered" evidence="4">
    <location>
        <begin position="1"/>
        <end position="29"/>
    </location>
</feature>
<dbReference type="InterPro" id="IPR007219">
    <property type="entry name" value="XnlR_reg_dom"/>
</dbReference>
<comment type="subcellular location">
    <subcellularLocation>
        <location evidence="1">Nucleus</location>
    </subcellularLocation>
</comment>
<sequence length="683" mass="76441">MTSVPEPSRLDGAQGSAPRRRNGRQQACEPCRKRKVACDHQLPVCSRCRRGNIMDSCIYVIDQPPQKRLKFTPPASPSPRLATQPPTELPRDFSPQPDNNVGYLGATSFSAVFQDTQTVLPQSARTPEQAEDLQFALFEEHPSSRSLSILRSIPDRATCSALFKLYVNPIDGWCRLAAQILNESLWITFGDVLEGTRTQDNLTTMAKILCRNSSIPLREEHTDPIAWLRSFSGQKMRWESLGLLFCYWALGTKSLPENAELRETQQLRDTDRRRLLNKYTLGAGMCVDICKNGSTANSLLAILLYRYGIIQSIISGDASIQFWRIHGELAALTSFLGLHVTPPSMINDHSISSEMKRRLYSMIFKSDKVVATFTGRPPLIGSRFATTPLPLDVSDEELLNSDGNSLANSPNVDEHGWNNRGKIFSGTMMRAKMILTLIKEQILEIALQITPSGDTDQVLNDLRRRELEALDRFPKVLIYRDTDINDPDTDGPTLYCRVMIRLDHLQNMFFIERLLSKGSSVLGSEIIDISFEMISLTLIFWTHQEKLFGVSGDSEWLLMCYAAPAAGILCMELLRGRGSVATTPSRSSSTNPPITRSRLIQQLSLLVGFLDWVGPMAPNTESCSSVKKAVRHVLDQALNEGAPQVTAPMDWVGDFGVGFSGDMNDFFNFELLHTFDWLRPDGQ</sequence>
<dbReference type="PROSITE" id="PS50048">
    <property type="entry name" value="ZN2_CY6_FUNGAL_2"/>
    <property type="match status" value="1"/>
</dbReference>
<dbReference type="InterPro" id="IPR050613">
    <property type="entry name" value="Sec_Metabolite_Reg"/>
</dbReference>
<dbReference type="CDD" id="cd00067">
    <property type="entry name" value="GAL4"/>
    <property type="match status" value="1"/>
</dbReference>
<organism evidence="6 7">
    <name type="scientific">Metarhizium robertsii</name>
    <dbReference type="NCBI Taxonomy" id="568076"/>
    <lineage>
        <taxon>Eukaryota</taxon>
        <taxon>Fungi</taxon>
        <taxon>Dikarya</taxon>
        <taxon>Ascomycota</taxon>
        <taxon>Pezizomycotina</taxon>
        <taxon>Sordariomycetes</taxon>
        <taxon>Hypocreomycetidae</taxon>
        <taxon>Hypocreales</taxon>
        <taxon>Clavicipitaceae</taxon>
        <taxon>Metarhizium</taxon>
    </lineage>
</organism>
<dbReference type="InterPro" id="IPR001138">
    <property type="entry name" value="Zn2Cys6_DnaBD"/>
</dbReference>
<evidence type="ECO:0000313" key="7">
    <source>
        <dbReference type="Proteomes" id="UP000030151"/>
    </source>
</evidence>
<protein>
    <submittedName>
        <fullName evidence="6">Zn(2)-Cys(6) zinc finger domain protein</fullName>
    </submittedName>
</protein>
<dbReference type="Pfam" id="PF00172">
    <property type="entry name" value="Zn_clus"/>
    <property type="match status" value="1"/>
</dbReference>
<dbReference type="PANTHER" id="PTHR31001:SF40">
    <property type="entry name" value="ZN(II)2CYS6 TRANSCRIPTION FACTOR (EUROFUNG)"/>
    <property type="match status" value="1"/>
</dbReference>
<dbReference type="InterPro" id="IPR036864">
    <property type="entry name" value="Zn2-C6_fun-type_DNA-bd_sf"/>
</dbReference>
<accession>A0A0A1UQ41</accession>
<dbReference type="SUPFAM" id="SSF57701">
    <property type="entry name" value="Zn2/Cys6 DNA-binding domain"/>
    <property type="match status" value="1"/>
</dbReference>
<dbReference type="GO" id="GO:0003677">
    <property type="term" value="F:DNA binding"/>
    <property type="evidence" value="ECO:0007669"/>
    <property type="project" value="InterPro"/>
</dbReference>
<dbReference type="EMBL" id="JELW01000042">
    <property type="protein sequence ID" value="EXU97005.1"/>
    <property type="molecule type" value="Genomic_DNA"/>
</dbReference>
<dbReference type="AlphaFoldDB" id="A0A0A1UQ41"/>
<feature type="domain" description="Zn(2)-C6 fungal-type" evidence="5">
    <location>
        <begin position="27"/>
        <end position="59"/>
    </location>
</feature>
<dbReference type="GO" id="GO:0000981">
    <property type="term" value="F:DNA-binding transcription factor activity, RNA polymerase II-specific"/>
    <property type="evidence" value="ECO:0007669"/>
    <property type="project" value="InterPro"/>
</dbReference>
<dbReference type="PANTHER" id="PTHR31001">
    <property type="entry name" value="UNCHARACTERIZED TRANSCRIPTIONAL REGULATORY PROTEIN"/>
    <property type="match status" value="1"/>
</dbReference>